<feature type="binding site" evidence="8">
    <location>
        <begin position="76"/>
        <end position="77"/>
    </location>
    <ligand>
        <name>substrate</name>
    </ligand>
</feature>
<dbReference type="InterPro" id="IPR018510">
    <property type="entry name" value="DAP_epimerase_AS"/>
</dbReference>
<feature type="binding site" evidence="8">
    <location>
        <begin position="210"/>
        <end position="211"/>
    </location>
    <ligand>
        <name>substrate</name>
    </ligand>
</feature>
<feature type="active site" description="Proton acceptor" evidence="8">
    <location>
        <position position="219"/>
    </location>
</feature>
<dbReference type="Proteomes" id="UP001501337">
    <property type="component" value="Unassembled WGS sequence"/>
</dbReference>
<feature type="binding site" evidence="8">
    <location>
        <position position="192"/>
    </location>
    <ligand>
        <name>substrate</name>
    </ligand>
</feature>
<comment type="pathway">
    <text evidence="1 8">Amino-acid biosynthesis; L-lysine biosynthesis via DAP pathway; DL-2,6-diaminopimelate from LL-2,6-diaminopimelate: step 1/1.</text>
</comment>
<dbReference type="PANTHER" id="PTHR31689">
    <property type="entry name" value="DIAMINOPIMELATE EPIMERASE, CHLOROPLASTIC"/>
    <property type="match status" value="1"/>
</dbReference>
<keyword evidence="5 8" id="KW-0457">Lysine biosynthesis</keyword>
<feature type="active site" evidence="9">
    <location>
        <position position="75"/>
    </location>
</feature>
<comment type="subcellular location">
    <subcellularLocation>
        <location evidence="8">Cytoplasm</location>
    </subcellularLocation>
</comment>
<comment type="function">
    <text evidence="8">Catalyzes the stereoinversion of LL-2,6-diaminopimelate (L,L-DAP) to meso-diaminopimelate (meso-DAP), a precursor of L-lysine and an essential component of the bacterial peptidoglycan.</text>
</comment>
<evidence type="ECO:0000256" key="4">
    <source>
        <dbReference type="ARBA" id="ARBA00022605"/>
    </source>
</evidence>
<comment type="subunit">
    <text evidence="8">Homodimer.</text>
</comment>
<evidence type="ECO:0000313" key="10">
    <source>
        <dbReference type="EMBL" id="GAA3960834.1"/>
    </source>
</evidence>
<keyword evidence="11" id="KW-1185">Reference proteome</keyword>
<evidence type="ECO:0000256" key="8">
    <source>
        <dbReference type="HAMAP-Rule" id="MF_00197"/>
    </source>
</evidence>
<keyword evidence="6 8" id="KW-0413">Isomerase</keyword>
<organism evidence="10 11">
    <name type="scientific">Allohahella marinimesophila</name>
    <dbReference type="NCBI Taxonomy" id="1054972"/>
    <lineage>
        <taxon>Bacteria</taxon>
        <taxon>Pseudomonadati</taxon>
        <taxon>Pseudomonadota</taxon>
        <taxon>Gammaproteobacteria</taxon>
        <taxon>Oceanospirillales</taxon>
        <taxon>Hahellaceae</taxon>
        <taxon>Allohahella</taxon>
    </lineage>
</organism>
<feature type="binding site" evidence="8">
    <location>
        <position position="46"/>
    </location>
    <ligand>
        <name>substrate</name>
    </ligand>
</feature>
<gene>
    <name evidence="8 10" type="primary">dapF</name>
    <name evidence="10" type="ORF">GCM10022278_18650</name>
</gene>
<feature type="site" description="Important for dimerization" evidence="8">
    <location>
        <position position="270"/>
    </location>
</feature>
<proteinExistence type="inferred from homology"/>
<dbReference type="EC" id="5.1.1.7" evidence="3 8"/>
<keyword evidence="8" id="KW-0963">Cytoplasm</keyword>
<sequence>MKLPFSKMHGLGNDFMVLDGISQAIELTPAIIRRFASRQFGIGFNQLLLVEPPQQPDIDFKYRIFNADGSEVEQCGNGARCFAKFVRDKGLTIKSRIAVETRNGIIHLHVEPSGMVRVDMGVPILEPVKIPFKAEKQAVDYIIRDGEDSFEIGAVSMGNPHAIMLVDDINLFPVRQVGRRIEAHQDFPQRVNAGFLQVVHAKFAKLRVYERGVGETLACGTGACAAHVYGRLKGLLGPEAEIKLPGGSLHLSWAGEGANVYMTGPATHVFEGVIDL</sequence>
<feature type="site" description="Could be important to modulate the pK values of the two catalytic cysteine residues" evidence="8">
    <location>
        <position position="161"/>
    </location>
</feature>
<comment type="caution">
    <text evidence="10">The sequence shown here is derived from an EMBL/GenBank/DDBJ whole genome shotgun (WGS) entry which is preliminary data.</text>
</comment>
<feature type="binding site" evidence="8">
    <location>
        <position position="66"/>
    </location>
    <ligand>
        <name>substrate</name>
    </ligand>
</feature>
<dbReference type="RefSeq" id="WP_344805606.1">
    <property type="nucleotide sequence ID" value="NZ_BAABBO010000009.1"/>
</dbReference>
<evidence type="ECO:0000256" key="3">
    <source>
        <dbReference type="ARBA" id="ARBA00013080"/>
    </source>
</evidence>
<evidence type="ECO:0000256" key="2">
    <source>
        <dbReference type="ARBA" id="ARBA00010219"/>
    </source>
</evidence>
<feature type="binding site" evidence="8">
    <location>
        <position position="159"/>
    </location>
    <ligand>
        <name>substrate</name>
    </ligand>
</feature>
<evidence type="ECO:0000313" key="11">
    <source>
        <dbReference type="Proteomes" id="UP001501337"/>
    </source>
</evidence>
<dbReference type="NCBIfam" id="TIGR00652">
    <property type="entry name" value="DapF"/>
    <property type="match status" value="1"/>
</dbReference>
<dbReference type="Gene3D" id="3.10.310.10">
    <property type="entry name" value="Diaminopimelate Epimerase, Chain A, domain 1"/>
    <property type="match status" value="2"/>
</dbReference>
<dbReference type="InterPro" id="IPR001653">
    <property type="entry name" value="DAP_epimerase_DapF"/>
</dbReference>
<keyword evidence="4 8" id="KW-0028">Amino-acid biosynthesis</keyword>
<protein>
    <recommendedName>
        <fullName evidence="3 8">Diaminopimelate epimerase</fullName>
        <shortName evidence="8">DAP epimerase</shortName>
        <ecNumber evidence="3 8">5.1.1.7</ecNumber>
    </recommendedName>
    <alternativeName>
        <fullName evidence="8">PLP-independent amino acid racemase</fullName>
    </alternativeName>
</protein>
<dbReference type="Pfam" id="PF01678">
    <property type="entry name" value="DAP_epimerase"/>
    <property type="match status" value="2"/>
</dbReference>
<name>A0ABP7P797_9GAMM</name>
<comment type="similarity">
    <text evidence="2 8">Belongs to the diaminopimelate epimerase family.</text>
</comment>
<comment type="catalytic activity">
    <reaction evidence="7 8">
        <text>(2S,6S)-2,6-diaminopimelate = meso-2,6-diaminopimelate</text>
        <dbReference type="Rhea" id="RHEA:15393"/>
        <dbReference type="ChEBI" id="CHEBI:57609"/>
        <dbReference type="ChEBI" id="CHEBI:57791"/>
        <dbReference type="EC" id="5.1.1.7"/>
    </reaction>
</comment>
<evidence type="ECO:0000256" key="7">
    <source>
        <dbReference type="ARBA" id="ARBA00051712"/>
    </source>
</evidence>
<evidence type="ECO:0000256" key="6">
    <source>
        <dbReference type="ARBA" id="ARBA00023235"/>
    </source>
</evidence>
<evidence type="ECO:0000256" key="5">
    <source>
        <dbReference type="ARBA" id="ARBA00023154"/>
    </source>
</evidence>
<evidence type="ECO:0000256" key="9">
    <source>
        <dbReference type="PROSITE-ProRule" id="PRU10125"/>
    </source>
</evidence>
<feature type="site" description="Could be important to modulate the pK values of the two catalytic cysteine residues" evidence="8">
    <location>
        <position position="210"/>
    </location>
</feature>
<feature type="binding site" evidence="8">
    <location>
        <begin position="220"/>
        <end position="221"/>
    </location>
    <ligand>
        <name>substrate</name>
    </ligand>
</feature>
<dbReference type="HAMAP" id="MF_00197">
    <property type="entry name" value="DAP_epimerase"/>
    <property type="match status" value="1"/>
</dbReference>
<reference evidence="11" key="1">
    <citation type="journal article" date="2019" name="Int. J. Syst. Evol. Microbiol.">
        <title>The Global Catalogue of Microorganisms (GCM) 10K type strain sequencing project: providing services to taxonomists for standard genome sequencing and annotation.</title>
        <authorList>
            <consortium name="The Broad Institute Genomics Platform"/>
            <consortium name="The Broad Institute Genome Sequencing Center for Infectious Disease"/>
            <person name="Wu L."/>
            <person name="Ma J."/>
        </authorList>
    </citation>
    <scope>NUCLEOTIDE SEQUENCE [LARGE SCALE GENOMIC DNA]</scope>
    <source>
        <strain evidence="11">JCM 17555</strain>
    </source>
</reference>
<dbReference type="EMBL" id="BAABBO010000009">
    <property type="protein sequence ID" value="GAA3960834.1"/>
    <property type="molecule type" value="Genomic_DNA"/>
</dbReference>
<dbReference type="PROSITE" id="PS01326">
    <property type="entry name" value="DAP_EPIMERASE"/>
    <property type="match status" value="1"/>
</dbReference>
<feature type="binding site" evidence="8">
    <location>
        <position position="13"/>
    </location>
    <ligand>
        <name>substrate</name>
    </ligand>
</feature>
<dbReference type="SUPFAM" id="SSF54506">
    <property type="entry name" value="Diaminopimelate epimerase-like"/>
    <property type="match status" value="1"/>
</dbReference>
<evidence type="ECO:0000256" key="1">
    <source>
        <dbReference type="ARBA" id="ARBA00005196"/>
    </source>
</evidence>
<dbReference type="PANTHER" id="PTHR31689:SF0">
    <property type="entry name" value="DIAMINOPIMELATE EPIMERASE"/>
    <property type="match status" value="1"/>
</dbReference>
<accession>A0ABP7P797</accession>
<feature type="active site" description="Proton donor" evidence="8">
    <location>
        <position position="75"/>
    </location>
</feature>